<dbReference type="InterPro" id="IPR028992">
    <property type="entry name" value="Hedgehog/Intein_dom"/>
</dbReference>
<sequence length="301" mass="32740">MPTTYTDQFFVMDPGNPPGWGTSLTPERYDFTDANNDGFIGTGAGDTFNGLTITSVWVGDEITVSMGGQWTNITGVTFYTDGGPAVFTPTDGTVLEDATFRSSDYVLQSTQIEVGEFGPACFTPGTLIETATGLRPVEDLRAGDRIWTLDNGLQSLRWIGREEVAAGGALAPVRFDRGAIGNTSPLLVSPQHRMLITGWQAEMYYGADEVLVAAKHLVNGDTIRQEECETVEYIHLLFDRHEIVFSEGVPTESYYPGSAADRARSAQDQELLALFPELEGLREAETARPVLTRAEAQLLAA</sequence>
<evidence type="ECO:0000313" key="3">
    <source>
        <dbReference type="Proteomes" id="UP000198893"/>
    </source>
</evidence>
<dbReference type="Proteomes" id="UP000198893">
    <property type="component" value="Unassembled WGS sequence"/>
</dbReference>
<evidence type="ECO:0000259" key="1">
    <source>
        <dbReference type="Pfam" id="PF13403"/>
    </source>
</evidence>
<dbReference type="RefSeq" id="WP_093117362.1">
    <property type="nucleotide sequence ID" value="NZ_FODS01000007.1"/>
</dbReference>
<protein>
    <submittedName>
        <fullName evidence="2">Hint domain-containing protein</fullName>
    </submittedName>
</protein>
<feature type="domain" description="Hedgehog/Intein (Hint)" evidence="1">
    <location>
        <begin position="121"/>
        <end position="257"/>
    </location>
</feature>
<dbReference type="OrthoDB" id="6305173at2"/>
<proteinExistence type="predicted"/>
<keyword evidence="3" id="KW-1185">Reference proteome</keyword>
<reference evidence="2 3" key="1">
    <citation type="submission" date="2016-10" db="EMBL/GenBank/DDBJ databases">
        <authorList>
            <person name="de Groot N.N."/>
        </authorList>
    </citation>
    <scope>NUCLEOTIDE SEQUENCE [LARGE SCALE GENOMIC DNA]</scope>
    <source>
        <strain evidence="2 3">DSM 27842</strain>
    </source>
</reference>
<name>A0A1H8R031_9RHOB</name>
<dbReference type="AlphaFoldDB" id="A0A1H8R031"/>
<dbReference type="SUPFAM" id="SSF51294">
    <property type="entry name" value="Hedgehog/intein (Hint) domain"/>
    <property type="match status" value="1"/>
</dbReference>
<gene>
    <name evidence="2" type="ORF">SAMN04490248_107119</name>
</gene>
<dbReference type="STRING" id="569882.SAMN04490248_107119"/>
<organism evidence="2 3">
    <name type="scientific">Salinihabitans flavidus</name>
    <dbReference type="NCBI Taxonomy" id="569882"/>
    <lineage>
        <taxon>Bacteria</taxon>
        <taxon>Pseudomonadati</taxon>
        <taxon>Pseudomonadota</taxon>
        <taxon>Alphaproteobacteria</taxon>
        <taxon>Rhodobacterales</taxon>
        <taxon>Roseobacteraceae</taxon>
        <taxon>Salinihabitans</taxon>
    </lineage>
</organism>
<evidence type="ECO:0000313" key="2">
    <source>
        <dbReference type="EMBL" id="SEO59696.1"/>
    </source>
</evidence>
<accession>A0A1H8R031</accession>
<dbReference type="Gene3D" id="2.170.16.10">
    <property type="entry name" value="Hedgehog/Intein (Hint) domain"/>
    <property type="match status" value="1"/>
</dbReference>
<dbReference type="InterPro" id="IPR036844">
    <property type="entry name" value="Hint_dom_sf"/>
</dbReference>
<dbReference type="EMBL" id="FODS01000007">
    <property type="protein sequence ID" value="SEO59696.1"/>
    <property type="molecule type" value="Genomic_DNA"/>
</dbReference>
<dbReference type="Pfam" id="PF13403">
    <property type="entry name" value="Hint_2"/>
    <property type="match status" value="1"/>
</dbReference>